<comment type="similarity">
    <text evidence="7">Belongs to the DHHC palmitoyltransferase family.</text>
</comment>
<dbReference type="AlphaFoldDB" id="A0AAW0ENH4"/>
<evidence type="ECO:0000256" key="8">
    <source>
        <dbReference type="SAM" id="MobiDB-lite"/>
    </source>
</evidence>
<proteinExistence type="inferred from homology"/>
<evidence type="ECO:0000256" key="6">
    <source>
        <dbReference type="ARBA" id="ARBA00023315"/>
    </source>
</evidence>
<dbReference type="GO" id="GO:0016020">
    <property type="term" value="C:membrane"/>
    <property type="evidence" value="ECO:0007669"/>
    <property type="project" value="UniProtKB-SubCell"/>
</dbReference>
<dbReference type="GO" id="GO:0019706">
    <property type="term" value="F:protein-cysteine S-palmitoyltransferase activity"/>
    <property type="evidence" value="ECO:0007669"/>
    <property type="project" value="UniProtKB-EC"/>
</dbReference>
<comment type="caution">
    <text evidence="10">The sequence shown here is derived from an EMBL/GenBank/DDBJ whole genome shotgun (WGS) entry which is preliminary data.</text>
</comment>
<keyword evidence="6 7" id="KW-0012">Acyltransferase</keyword>
<dbReference type="PROSITE" id="PS50216">
    <property type="entry name" value="DHHC"/>
    <property type="match status" value="1"/>
</dbReference>
<feature type="transmembrane region" description="Helical" evidence="7">
    <location>
        <begin position="39"/>
        <end position="60"/>
    </location>
</feature>
<comment type="catalytic activity">
    <reaction evidence="7">
        <text>L-cysteinyl-[protein] + hexadecanoyl-CoA = S-hexadecanoyl-L-cysteinyl-[protein] + CoA</text>
        <dbReference type="Rhea" id="RHEA:36683"/>
        <dbReference type="Rhea" id="RHEA-COMP:10131"/>
        <dbReference type="Rhea" id="RHEA-COMP:11032"/>
        <dbReference type="ChEBI" id="CHEBI:29950"/>
        <dbReference type="ChEBI" id="CHEBI:57287"/>
        <dbReference type="ChEBI" id="CHEBI:57379"/>
        <dbReference type="ChEBI" id="CHEBI:74151"/>
        <dbReference type="EC" id="2.3.1.225"/>
    </reaction>
</comment>
<gene>
    <name evidence="10" type="ORF">NESM_000415200</name>
</gene>
<evidence type="ECO:0000259" key="9">
    <source>
        <dbReference type="Pfam" id="PF01529"/>
    </source>
</evidence>
<dbReference type="EC" id="2.3.1.225" evidence="7"/>
<organism evidence="10 11">
    <name type="scientific">Novymonas esmeraldas</name>
    <dbReference type="NCBI Taxonomy" id="1808958"/>
    <lineage>
        <taxon>Eukaryota</taxon>
        <taxon>Discoba</taxon>
        <taxon>Euglenozoa</taxon>
        <taxon>Kinetoplastea</taxon>
        <taxon>Metakinetoplastina</taxon>
        <taxon>Trypanosomatida</taxon>
        <taxon>Trypanosomatidae</taxon>
        <taxon>Novymonas</taxon>
    </lineage>
</organism>
<evidence type="ECO:0000256" key="1">
    <source>
        <dbReference type="ARBA" id="ARBA00004141"/>
    </source>
</evidence>
<evidence type="ECO:0000256" key="3">
    <source>
        <dbReference type="ARBA" id="ARBA00022692"/>
    </source>
</evidence>
<feature type="transmembrane region" description="Helical" evidence="7">
    <location>
        <begin position="72"/>
        <end position="95"/>
    </location>
</feature>
<feature type="compositionally biased region" description="Acidic residues" evidence="8">
    <location>
        <begin position="139"/>
        <end position="152"/>
    </location>
</feature>
<feature type="transmembrane region" description="Helical" evidence="7">
    <location>
        <begin position="458"/>
        <end position="480"/>
    </location>
</feature>
<keyword evidence="2 7" id="KW-0808">Transferase</keyword>
<dbReference type="Pfam" id="PF01529">
    <property type="entry name" value="DHHC"/>
    <property type="match status" value="1"/>
</dbReference>
<evidence type="ECO:0000256" key="5">
    <source>
        <dbReference type="ARBA" id="ARBA00023136"/>
    </source>
</evidence>
<keyword evidence="5 7" id="KW-0472">Membrane</keyword>
<dbReference type="Proteomes" id="UP001430356">
    <property type="component" value="Unassembled WGS sequence"/>
</dbReference>
<dbReference type="InterPro" id="IPR039859">
    <property type="entry name" value="PFA4/ZDH16/20/ERF2-like"/>
</dbReference>
<evidence type="ECO:0000256" key="2">
    <source>
        <dbReference type="ARBA" id="ARBA00022679"/>
    </source>
</evidence>
<comment type="domain">
    <text evidence="7">The DHHC domain is required for palmitoyltransferase activity.</text>
</comment>
<keyword evidence="3 7" id="KW-0812">Transmembrane</keyword>
<evidence type="ECO:0000256" key="4">
    <source>
        <dbReference type="ARBA" id="ARBA00022989"/>
    </source>
</evidence>
<dbReference type="PANTHER" id="PTHR12246">
    <property type="entry name" value="PALMITOYLTRANSFERASE ZDHHC16"/>
    <property type="match status" value="1"/>
</dbReference>
<sequence length="615" mass="67436">MNNAQLLRHALQRRHYLVAMWLMLQQRWFVHTFNTSARVLSWAVIALGMSLVTFTVVTLARDVVPVLTTPGTIAYVLLQGLVVLVSFNIYVNYLCATACSRRIGKAPATYAYRDPYASEPSAVPHDDSTDVSSSSSSSADDDNNNNGDDDDGAAAMAVSAEVDTSPQEALHRRRNGRGTALEMRPVAVGIPPLHGTRSSSAAQDDGATPAAAAALDDVPLLTRSAAAPSLPPPPVSNIAGIRVLRVFGNDTAAAAPPPPSLHETARARCGSAGAVLLPLAAAAQRTAAAYSRLWRRSCCARHCLDNLAAEASLETLRELEALAATTERYPPRLRAARVLDMPRRYCHHCRRLKAPREHHCAICNECVTKMDHHCPWINNCVDAENQRYFLLFIAWLWLGTALASVFMAYGYARQTAYAHRLTRLHTQWRRSPNKAAVEAELRALHMPYGPAGVLLTSYPVFLTFGVAVIICVCMSIFLAVNRRLVLENTTVIEGIYVAEKRTSVYRSYSGVYRSPYDLGAWLNFVDLFSPAGDPLVRMQLESEAAMDRAAPAATRTRRWMQEGRRLVQRAGIVVWLTGLATVRPIYGDGVHYPTFDSIVSGEPHPLMQSSVAHPT</sequence>
<feature type="compositionally biased region" description="Low complexity" evidence="8">
    <location>
        <begin position="201"/>
        <end position="210"/>
    </location>
</feature>
<reference evidence="10 11" key="1">
    <citation type="journal article" date="2021" name="MBio">
        <title>A New Model Trypanosomatid, Novymonas esmeraldas: Genomic Perception of Its 'Candidatus Pandoraea novymonadis' Endosymbiont.</title>
        <authorList>
            <person name="Zakharova A."/>
            <person name="Saura A."/>
            <person name="Butenko A."/>
            <person name="Podesvova L."/>
            <person name="Warmusova S."/>
            <person name="Kostygov A.Y."/>
            <person name="Nenarokova A."/>
            <person name="Lukes J."/>
            <person name="Opperdoes F.R."/>
            <person name="Yurchenko V."/>
        </authorList>
    </citation>
    <scope>NUCLEOTIDE SEQUENCE [LARGE SCALE GENOMIC DNA]</scope>
    <source>
        <strain evidence="10 11">E262AT.01</strain>
    </source>
</reference>
<accession>A0AAW0ENH4</accession>
<evidence type="ECO:0000313" key="10">
    <source>
        <dbReference type="EMBL" id="KAK7194929.1"/>
    </source>
</evidence>
<feature type="transmembrane region" description="Helical" evidence="7">
    <location>
        <begin position="566"/>
        <end position="586"/>
    </location>
</feature>
<protein>
    <recommendedName>
        <fullName evidence="7">Palmitoyltransferase</fullName>
        <ecNumber evidence="7">2.3.1.225</ecNumber>
    </recommendedName>
</protein>
<evidence type="ECO:0000313" key="11">
    <source>
        <dbReference type="Proteomes" id="UP001430356"/>
    </source>
</evidence>
<comment type="subcellular location">
    <subcellularLocation>
        <location evidence="1">Membrane</location>
        <topology evidence="1">Multi-pass membrane protein</topology>
    </subcellularLocation>
</comment>
<dbReference type="EMBL" id="JAECZO010000044">
    <property type="protein sequence ID" value="KAK7194929.1"/>
    <property type="molecule type" value="Genomic_DNA"/>
</dbReference>
<feature type="domain" description="Palmitoyltransferase DHHC" evidence="9">
    <location>
        <begin position="342"/>
        <end position="493"/>
    </location>
</feature>
<dbReference type="InterPro" id="IPR001594">
    <property type="entry name" value="Palmitoyltrfase_DHHC"/>
</dbReference>
<evidence type="ECO:0000256" key="7">
    <source>
        <dbReference type="RuleBase" id="RU079119"/>
    </source>
</evidence>
<name>A0AAW0ENH4_9TRYP</name>
<feature type="region of interest" description="Disordered" evidence="8">
    <location>
        <begin position="117"/>
        <end position="210"/>
    </location>
</feature>
<keyword evidence="11" id="KW-1185">Reference proteome</keyword>
<keyword evidence="4 7" id="KW-1133">Transmembrane helix</keyword>
<feature type="transmembrane region" description="Helical" evidence="7">
    <location>
        <begin position="388"/>
        <end position="412"/>
    </location>
</feature>